<feature type="compositionally biased region" description="Basic and acidic residues" evidence="1">
    <location>
        <begin position="76"/>
        <end position="103"/>
    </location>
</feature>
<dbReference type="PROSITE" id="PS50053">
    <property type="entry name" value="UBIQUITIN_2"/>
    <property type="match status" value="1"/>
</dbReference>
<feature type="region of interest" description="Disordered" evidence="1">
    <location>
        <begin position="323"/>
        <end position="349"/>
    </location>
</feature>
<name>A0A1B5KZP1_USTVR</name>
<evidence type="ECO:0000259" key="2">
    <source>
        <dbReference type="PROSITE" id="PS50053"/>
    </source>
</evidence>
<dbReference type="InterPro" id="IPR029071">
    <property type="entry name" value="Ubiquitin-like_domsf"/>
</dbReference>
<reference evidence="4" key="1">
    <citation type="journal article" date="2016" name="Genome Announc.">
        <title>Genome sequence of Ustilaginoidea virens IPU010, a rice pathogenic fungus causing false smut.</title>
        <authorList>
            <person name="Kumagai T."/>
            <person name="Ishii T."/>
            <person name="Terai G."/>
            <person name="Umemura M."/>
            <person name="Machida M."/>
            <person name="Asai K."/>
        </authorList>
    </citation>
    <scope>NUCLEOTIDE SEQUENCE [LARGE SCALE GENOMIC DNA]</scope>
    <source>
        <strain evidence="4">IPU010</strain>
    </source>
</reference>
<feature type="compositionally biased region" description="Basic and acidic residues" evidence="1">
    <location>
        <begin position="47"/>
        <end position="65"/>
    </location>
</feature>
<comment type="caution">
    <text evidence="3">The sequence shown here is derived from an EMBL/GenBank/DDBJ whole genome shotgun (WGS) entry which is preliminary data.</text>
</comment>
<evidence type="ECO:0000313" key="4">
    <source>
        <dbReference type="Proteomes" id="UP000054053"/>
    </source>
</evidence>
<dbReference type="AlphaFoldDB" id="A0A1B5KZP1"/>
<feature type="domain" description="Ubiquitin-like" evidence="2">
    <location>
        <begin position="356"/>
        <end position="428"/>
    </location>
</feature>
<dbReference type="Proteomes" id="UP000054053">
    <property type="component" value="Unassembled WGS sequence"/>
</dbReference>
<dbReference type="SUPFAM" id="SSF54236">
    <property type="entry name" value="Ubiquitin-like"/>
    <property type="match status" value="1"/>
</dbReference>
<dbReference type="InterPro" id="IPR022617">
    <property type="entry name" value="Rad60/SUMO-like_dom"/>
</dbReference>
<dbReference type="Pfam" id="PF11976">
    <property type="entry name" value="Rad60-SLD"/>
    <property type="match status" value="1"/>
</dbReference>
<evidence type="ECO:0000256" key="1">
    <source>
        <dbReference type="SAM" id="MobiDB-lite"/>
    </source>
</evidence>
<feature type="region of interest" description="Disordered" evidence="1">
    <location>
        <begin position="148"/>
        <end position="173"/>
    </location>
</feature>
<gene>
    <name evidence="3" type="ORF">UVI_02020280</name>
</gene>
<feature type="compositionally biased region" description="Basic residues" evidence="1">
    <location>
        <begin position="66"/>
        <end position="75"/>
    </location>
</feature>
<proteinExistence type="predicted"/>
<protein>
    <recommendedName>
        <fullName evidence="2">Ubiquitin-like domain-containing protein</fullName>
    </recommendedName>
</protein>
<organism evidence="3 4">
    <name type="scientific">Ustilaginoidea virens</name>
    <name type="common">Rice false smut fungus</name>
    <name type="synonym">Villosiclava virens</name>
    <dbReference type="NCBI Taxonomy" id="1159556"/>
    <lineage>
        <taxon>Eukaryota</taxon>
        <taxon>Fungi</taxon>
        <taxon>Dikarya</taxon>
        <taxon>Ascomycota</taxon>
        <taxon>Pezizomycotina</taxon>
        <taxon>Sordariomycetes</taxon>
        <taxon>Hypocreomycetidae</taxon>
        <taxon>Hypocreales</taxon>
        <taxon>Clavicipitaceae</taxon>
        <taxon>Ustilaginoidea</taxon>
    </lineage>
</organism>
<feature type="region of interest" description="Disordered" evidence="1">
    <location>
        <begin position="1"/>
        <end position="134"/>
    </location>
</feature>
<feature type="compositionally biased region" description="Basic and acidic residues" evidence="1">
    <location>
        <begin position="323"/>
        <end position="333"/>
    </location>
</feature>
<dbReference type="EMBL" id="BBTG02000008">
    <property type="protein sequence ID" value="GAO15563.1"/>
    <property type="molecule type" value="Genomic_DNA"/>
</dbReference>
<dbReference type="InterPro" id="IPR000626">
    <property type="entry name" value="Ubiquitin-like_dom"/>
</dbReference>
<accession>A0A1B5KZP1</accession>
<sequence length="428" mass="48104">MGEDSAAHVPPRAKRLPFKPTALRRRASTAGSPVADTKAAAEDDDLDLFRRGKEMQPVLEADRDRRLKKKKQQRKKEREREREQEQEQERRRAAEMAAKRLLDDGAAGLVASDNLNGQPTPPPPLSHPRENGFKPRATPVVVFESDEESCSGHDRGDSGVEIVSDPLGATDQDDEFDEYVRRAEEQRAKDQAMLASVRGGRGQDGAAAKETVDLVVTSPVPDSKPCRVKFLYDKPLRVVRDTWLALQKQKGVLLEVETREEVVLTWRRKKVYAASTLLHLGIRPEGNGRIKVDGPSTKGLAENRTRVHMEAWTVDLFRQMEREEELQRQRDAGELSEEEELAGPNEAGPPTAEIKIRVILKARHLGDVKLTVRPETTVETLITGFRTQRELAPGSDVGIWFDGSRLEEHVTMEEAEIDDMDTMEVHVK</sequence>
<feature type="compositionally biased region" description="Basic residues" evidence="1">
    <location>
        <begin position="11"/>
        <end position="27"/>
    </location>
</feature>
<evidence type="ECO:0000313" key="3">
    <source>
        <dbReference type="EMBL" id="GAO15563.1"/>
    </source>
</evidence>
<dbReference type="Gene3D" id="3.10.20.90">
    <property type="entry name" value="Phosphatidylinositol 3-kinase Catalytic Subunit, Chain A, domain 1"/>
    <property type="match status" value="1"/>
</dbReference>